<feature type="domain" description="DUF5017" evidence="1">
    <location>
        <begin position="18"/>
        <end position="191"/>
    </location>
</feature>
<dbReference type="Pfam" id="PF16409">
    <property type="entry name" value="DUF5017"/>
    <property type="match status" value="1"/>
</dbReference>
<dbReference type="OrthoDB" id="1082472at2"/>
<dbReference type="RefSeq" id="WP_013631770.1">
    <property type="nucleotide sequence ID" value="NC_015177.1"/>
</dbReference>
<sequence>MKIIKLAFIALIYSSIISCNRDIEISPGLEEFEVSTDKTIYKVNEEVKFNLKGNPDIISFYSGELYSQYEYKEAREIILDKAILSFSSTYPDATSTTVLQNPDFKVLVSTDFNNVYNYESLNAANWIDITSRFNIQTSGIAAVAAGSYQISDLAVPGKPLYIAFKYASKKQEEFGKIRRRTITLFNVTGTSIFGDHLLGNPSSSNFRLIEKSEDSKTLSSITSTTLTFNGYSRSLPTDPDPETDTWIVSKAFDLGVLDNGPDRPIAIKGNVDPALTTHYHAFTKAGEYIVTFVGINANVSGRKEIVRQVKITVE</sequence>
<proteinExistence type="predicted"/>
<reference evidence="2 3" key="1">
    <citation type="journal article" date="2011" name="Stand. Genomic Sci.">
        <title>Complete genome sequence of the gliding, heparinolytic Pedobacter saltans type strain (113).</title>
        <authorList>
            <person name="Liolios K."/>
            <person name="Sikorski J."/>
            <person name="Lu M."/>
            <person name="Nolan M."/>
            <person name="Lapidus A."/>
            <person name="Lucas S."/>
            <person name="Hammon N."/>
            <person name="Deshpande S."/>
            <person name="Cheng J.F."/>
            <person name="Tapia R."/>
            <person name="Han C."/>
            <person name="Goodwin L."/>
            <person name="Pitluck S."/>
            <person name="Huntemann M."/>
            <person name="Ivanova N."/>
            <person name="Pagani I."/>
            <person name="Mavromatis K."/>
            <person name="Ovchinikova G."/>
            <person name="Pati A."/>
            <person name="Chen A."/>
            <person name="Palaniappan K."/>
            <person name="Land M."/>
            <person name="Hauser L."/>
            <person name="Brambilla E.M."/>
            <person name="Kotsyurbenko O."/>
            <person name="Rohde M."/>
            <person name="Tindall B.J."/>
            <person name="Abt B."/>
            <person name="Goker M."/>
            <person name="Detter J.C."/>
            <person name="Woyke T."/>
            <person name="Bristow J."/>
            <person name="Eisen J.A."/>
            <person name="Markowitz V."/>
            <person name="Hugenholtz P."/>
            <person name="Klenk H.P."/>
            <person name="Kyrpides N.C."/>
        </authorList>
    </citation>
    <scope>NUCLEOTIDE SEQUENCE [LARGE SCALE GENOMIC DNA]</scope>
    <source>
        <strain evidence="3">ATCC 51119 / DSM 12145 / JCM 21818 / LMG 10337 / NBRC 100064 / NCIMB 13643</strain>
    </source>
</reference>
<name>F0S8I5_PSESL</name>
<gene>
    <name evidence="2" type="ordered locus">Pedsa_0693</name>
</gene>
<accession>F0S8I5</accession>
<dbReference type="STRING" id="762903.Pedsa_0693"/>
<dbReference type="KEGG" id="psn:Pedsa_0693"/>
<keyword evidence="3" id="KW-1185">Reference proteome</keyword>
<organism evidence="2 3">
    <name type="scientific">Pseudopedobacter saltans (strain ATCC 51119 / DSM 12145 / JCM 21818 / CCUG 39354 / LMG 10337 / NBRC 100064 / NCIMB 13643)</name>
    <name type="common">Pedobacter saltans</name>
    <dbReference type="NCBI Taxonomy" id="762903"/>
    <lineage>
        <taxon>Bacteria</taxon>
        <taxon>Pseudomonadati</taxon>
        <taxon>Bacteroidota</taxon>
        <taxon>Sphingobacteriia</taxon>
        <taxon>Sphingobacteriales</taxon>
        <taxon>Sphingobacteriaceae</taxon>
        <taxon>Pseudopedobacter</taxon>
    </lineage>
</organism>
<protein>
    <recommendedName>
        <fullName evidence="1">DUF5017 domain-containing protein</fullName>
    </recommendedName>
</protein>
<dbReference type="HOGENOM" id="CLU_066814_0_0_10"/>
<reference evidence="3" key="2">
    <citation type="submission" date="2011-02" db="EMBL/GenBank/DDBJ databases">
        <title>The complete genome of Pedobacter saltans DSM 12145.</title>
        <authorList>
            <consortium name="US DOE Joint Genome Institute (JGI-PGF)"/>
            <person name="Lucas S."/>
            <person name="Copeland A."/>
            <person name="Lapidus A."/>
            <person name="Bruce D."/>
            <person name="Goodwin L."/>
            <person name="Pitluck S."/>
            <person name="Kyrpides N."/>
            <person name="Mavromatis K."/>
            <person name="Pagani I."/>
            <person name="Ivanova N."/>
            <person name="Ovchinnikova G."/>
            <person name="Lu M."/>
            <person name="Detter J.C."/>
            <person name="Han C."/>
            <person name="Land M."/>
            <person name="Hauser L."/>
            <person name="Markowitz V."/>
            <person name="Cheng J.-F."/>
            <person name="Hugenholtz P."/>
            <person name="Woyke T."/>
            <person name="Wu D."/>
            <person name="Tindall B."/>
            <person name="Pomrenke H.G."/>
            <person name="Brambilla E."/>
            <person name="Klenk H.-P."/>
            <person name="Eisen J.A."/>
        </authorList>
    </citation>
    <scope>NUCLEOTIDE SEQUENCE [LARGE SCALE GENOMIC DNA]</scope>
    <source>
        <strain evidence="3">ATCC 51119 / DSM 12145 / JCM 21818 / LMG 10337 / NBRC 100064 / NCIMB 13643</strain>
    </source>
</reference>
<dbReference type="eggNOG" id="ENOG5032UPD">
    <property type="taxonomic scope" value="Bacteria"/>
</dbReference>
<dbReference type="AlphaFoldDB" id="F0S8I5"/>
<evidence type="ECO:0000313" key="2">
    <source>
        <dbReference type="EMBL" id="ADY51269.1"/>
    </source>
</evidence>
<evidence type="ECO:0000313" key="3">
    <source>
        <dbReference type="Proteomes" id="UP000000310"/>
    </source>
</evidence>
<dbReference type="InterPro" id="IPR032185">
    <property type="entry name" value="DUF5017"/>
</dbReference>
<dbReference type="Proteomes" id="UP000000310">
    <property type="component" value="Chromosome"/>
</dbReference>
<dbReference type="PROSITE" id="PS51257">
    <property type="entry name" value="PROKAR_LIPOPROTEIN"/>
    <property type="match status" value="1"/>
</dbReference>
<dbReference type="EMBL" id="CP002545">
    <property type="protein sequence ID" value="ADY51269.1"/>
    <property type="molecule type" value="Genomic_DNA"/>
</dbReference>
<evidence type="ECO:0000259" key="1">
    <source>
        <dbReference type="Pfam" id="PF16409"/>
    </source>
</evidence>